<dbReference type="EMBL" id="MSDO01000005">
    <property type="protein sequence ID" value="OLO05056.1"/>
    <property type="molecule type" value="Genomic_DNA"/>
</dbReference>
<dbReference type="AlphaFoldDB" id="A0A1Q8SUH0"/>
<evidence type="ECO:0000256" key="1">
    <source>
        <dbReference type="ARBA" id="ARBA00007673"/>
    </source>
</evidence>
<organism evidence="3 4">
    <name type="scientific">Salinicola socius</name>
    <dbReference type="NCBI Taxonomy" id="404433"/>
    <lineage>
        <taxon>Bacteria</taxon>
        <taxon>Pseudomonadati</taxon>
        <taxon>Pseudomonadota</taxon>
        <taxon>Gammaproteobacteria</taxon>
        <taxon>Oceanospirillales</taxon>
        <taxon>Halomonadaceae</taxon>
        <taxon>Salinicola</taxon>
    </lineage>
</organism>
<dbReference type="Proteomes" id="UP000186878">
    <property type="component" value="Unassembled WGS sequence"/>
</dbReference>
<reference evidence="3 4" key="1">
    <citation type="submission" date="2016-12" db="EMBL/GenBank/DDBJ databases">
        <title>Draft genome sequences of strains Salinicola socius SMB35, Salinicola sp. MH3R3-1 and Chromohalobacter sp. SMB17 from the Verkhnekamsk potash mining region of Russia.</title>
        <authorList>
            <person name="Mavrodi D.V."/>
            <person name="Olsson B.E."/>
            <person name="Korsakova E.S."/>
            <person name="Pyankova A."/>
            <person name="Mavrodi O.V."/>
            <person name="Plotnikova E.G."/>
        </authorList>
    </citation>
    <scope>NUCLEOTIDE SEQUENCE [LARGE SCALE GENOMIC DNA]</scope>
    <source>
        <strain evidence="3 4">SMB35</strain>
    </source>
</reference>
<keyword evidence="4" id="KW-1185">Reference proteome</keyword>
<comment type="similarity">
    <text evidence="1">Belongs to the PrpF family.</text>
</comment>
<dbReference type="InterPro" id="IPR047687">
    <property type="entry name" value="OMA_tautomer-like"/>
</dbReference>
<dbReference type="GO" id="GO:0016853">
    <property type="term" value="F:isomerase activity"/>
    <property type="evidence" value="ECO:0007669"/>
    <property type="project" value="UniProtKB-KW"/>
</dbReference>
<dbReference type="SUPFAM" id="SSF54506">
    <property type="entry name" value="Diaminopimelate epimerase-like"/>
    <property type="match status" value="2"/>
</dbReference>
<dbReference type="RefSeq" id="WP_075569153.1">
    <property type="nucleotide sequence ID" value="NZ_MSDO01000005.1"/>
</dbReference>
<evidence type="ECO:0000313" key="3">
    <source>
        <dbReference type="EMBL" id="OLO05056.1"/>
    </source>
</evidence>
<dbReference type="Pfam" id="PF04303">
    <property type="entry name" value="PrpF"/>
    <property type="match status" value="1"/>
</dbReference>
<dbReference type="STRING" id="404433.BTW07_05410"/>
<accession>A0A1Q8SUH0</accession>
<sequence>MQAIPCVLMRGGTSKGPVFLGSDLPRDPARRDEMLLALMGSGNELEVDGIGGGYPQTSKVAIVSPSSEPGIDVDYLFVQVMVEQRRVDTSPNCGNMLSAVGPFAIEQGLVAAQGNVTRVTIRNVNTQSVIDADIQTPDGRVTYVGETHIDGVPGTAAPVLLEFRNAVGAKTGELYPTGHPRDVIDGVEVTCIDAAMPMVLMRAADFGKRGDESPAELDGDRELMARLESIRRQAGIAMGLGDVANKVIPKPVLISAPQAGGVLQVRYFMPHRCHRALAITGGVGLAVACVDGRGITDGLASVSDDSGLMELEHPSGRLGVVSHWPAGQQWPRCSLVRTARRLFSGSVFVPETLELDAAG</sequence>
<keyword evidence="2 3" id="KW-0413">Isomerase</keyword>
<dbReference type="InterPro" id="IPR007400">
    <property type="entry name" value="PrpF-like"/>
</dbReference>
<dbReference type="Gene3D" id="3.10.310.10">
    <property type="entry name" value="Diaminopimelate Epimerase, Chain A, domain 1"/>
    <property type="match status" value="2"/>
</dbReference>
<dbReference type="PANTHER" id="PTHR43709:SF3">
    <property type="entry name" value="ISOMERASE YBHH-RELATED"/>
    <property type="match status" value="1"/>
</dbReference>
<evidence type="ECO:0000256" key="2">
    <source>
        <dbReference type="ARBA" id="ARBA00023235"/>
    </source>
</evidence>
<dbReference type="NCBIfam" id="NF033377">
    <property type="entry name" value="OMA_tautomer"/>
    <property type="match status" value="1"/>
</dbReference>
<dbReference type="PANTHER" id="PTHR43709">
    <property type="entry name" value="ACONITATE ISOMERASE-RELATED"/>
    <property type="match status" value="1"/>
</dbReference>
<gene>
    <name evidence="3" type="ORF">BTW07_05410</name>
</gene>
<proteinExistence type="inferred from homology"/>
<name>A0A1Q8SUH0_9GAMM</name>
<dbReference type="OrthoDB" id="9779763at2"/>
<evidence type="ECO:0000313" key="4">
    <source>
        <dbReference type="Proteomes" id="UP000186878"/>
    </source>
</evidence>
<protein>
    <submittedName>
        <fullName evidence="3">Isomerase</fullName>
    </submittedName>
</protein>
<comment type="caution">
    <text evidence="3">The sequence shown here is derived from an EMBL/GenBank/DDBJ whole genome shotgun (WGS) entry which is preliminary data.</text>
</comment>